<proteinExistence type="predicted"/>
<comment type="caution">
    <text evidence="1">The sequence shown here is derived from an EMBL/GenBank/DDBJ whole genome shotgun (WGS) entry which is preliminary data.</text>
</comment>
<organism evidence="1 2">
    <name type="scientific">Candidatus Gottesmanbacteria bacterium RIFCSPHIGHO2_02_FULL_39_11</name>
    <dbReference type="NCBI Taxonomy" id="1798382"/>
    <lineage>
        <taxon>Bacteria</taxon>
        <taxon>Candidatus Gottesmaniibacteriota</taxon>
    </lineage>
</organism>
<sequence>MTPVEQFKVGNIDPDTSAYLINIHGGHGPRQKIRRAFGDDGHDTIRDMTRASLNVHIIPAKIGHNTADSQSYQGVFDEEGIGELTLKGVEWACWNTPNRYGEIITILKHDDDPKLPSAMSVASNVWREKLESSKPGPEELIDFLSKHLSKNLAGNFLFYQPHMVFADKDPVFGLAMKILSRMHKVFPYEANISDHLNNPCVEKLFEAGEDFNGQLSGIINWKSVQKINNEFPHLARMGGSDSHTIEDIDLAGTLIPIKGPLTREKVFEAVQKQRTARISGIGERSLTRYPLIRAAFNSFFPNSRYWPVFEKWMTPKPCAVYETAQKAIEKWGRTLFTPEMQKQGWVYLDKNGQPQLAGDHFNRHQSLQ</sequence>
<evidence type="ECO:0000313" key="1">
    <source>
        <dbReference type="EMBL" id="OGG14061.1"/>
    </source>
</evidence>
<gene>
    <name evidence="1" type="ORF">A3D77_00955</name>
</gene>
<evidence type="ECO:0000313" key="2">
    <source>
        <dbReference type="Proteomes" id="UP000176923"/>
    </source>
</evidence>
<dbReference type="Proteomes" id="UP000176923">
    <property type="component" value="Unassembled WGS sequence"/>
</dbReference>
<dbReference type="EMBL" id="MFJL01000029">
    <property type="protein sequence ID" value="OGG14061.1"/>
    <property type="molecule type" value="Genomic_DNA"/>
</dbReference>
<protein>
    <submittedName>
        <fullName evidence="1">Uncharacterized protein</fullName>
    </submittedName>
</protein>
<reference evidence="1 2" key="1">
    <citation type="journal article" date="2016" name="Nat. Commun.">
        <title>Thousands of microbial genomes shed light on interconnected biogeochemical processes in an aquifer system.</title>
        <authorList>
            <person name="Anantharaman K."/>
            <person name="Brown C.T."/>
            <person name="Hug L.A."/>
            <person name="Sharon I."/>
            <person name="Castelle C.J."/>
            <person name="Probst A.J."/>
            <person name="Thomas B.C."/>
            <person name="Singh A."/>
            <person name="Wilkins M.J."/>
            <person name="Karaoz U."/>
            <person name="Brodie E.L."/>
            <person name="Williams K.H."/>
            <person name="Hubbard S.S."/>
            <person name="Banfield J.F."/>
        </authorList>
    </citation>
    <scope>NUCLEOTIDE SEQUENCE [LARGE SCALE GENOMIC DNA]</scope>
</reference>
<dbReference type="AlphaFoldDB" id="A0A1F5ZNR7"/>
<name>A0A1F5ZNR7_9BACT</name>
<accession>A0A1F5ZNR7</accession>